<sequence length="129" mass="14017">MSRCALQASSLKAQLEMVDATPEAAQHSPAVVGLEQGDQSYAAVPEKKRVLFAAPSVAGIQSVVAEDVIMRTGVGRQSKEVKLPGHERAQTVVILMSVVRIVQVVSIMIRDADDTSWVTREAGRSEWRF</sequence>
<gene>
    <name evidence="1" type="ORF">AZE42_09911</name>
</gene>
<dbReference type="GO" id="GO:0008168">
    <property type="term" value="F:methyltransferase activity"/>
    <property type="evidence" value="ECO:0007669"/>
    <property type="project" value="InterPro"/>
</dbReference>
<protein>
    <submittedName>
        <fullName evidence="1">Uncharacterized protein</fullName>
    </submittedName>
</protein>
<organism evidence="1 2">
    <name type="scientific">Rhizopogon vesiculosus</name>
    <dbReference type="NCBI Taxonomy" id="180088"/>
    <lineage>
        <taxon>Eukaryota</taxon>
        <taxon>Fungi</taxon>
        <taxon>Dikarya</taxon>
        <taxon>Basidiomycota</taxon>
        <taxon>Agaricomycotina</taxon>
        <taxon>Agaricomycetes</taxon>
        <taxon>Agaricomycetidae</taxon>
        <taxon>Boletales</taxon>
        <taxon>Suillineae</taxon>
        <taxon>Rhizopogonaceae</taxon>
        <taxon>Rhizopogon</taxon>
    </lineage>
</organism>
<keyword evidence="2" id="KW-1185">Reference proteome</keyword>
<dbReference type="EMBL" id="LVVM01004742">
    <property type="protein sequence ID" value="OJA12266.1"/>
    <property type="molecule type" value="Genomic_DNA"/>
</dbReference>
<accession>A0A1J8QS81</accession>
<comment type="caution">
    <text evidence="1">The sequence shown here is derived from an EMBL/GenBank/DDBJ whole genome shotgun (WGS) entry which is preliminary data.</text>
</comment>
<evidence type="ECO:0000313" key="1">
    <source>
        <dbReference type="EMBL" id="OJA12266.1"/>
    </source>
</evidence>
<name>A0A1J8QS81_9AGAM</name>
<dbReference type="STRING" id="180088.A0A1J8QS81"/>
<dbReference type="OrthoDB" id="10507182at2759"/>
<dbReference type="InterPro" id="IPR014776">
    <property type="entry name" value="4pyrrole_Mease_sub2"/>
</dbReference>
<proteinExistence type="predicted"/>
<dbReference type="AlphaFoldDB" id="A0A1J8QS81"/>
<dbReference type="Proteomes" id="UP000183567">
    <property type="component" value="Unassembled WGS sequence"/>
</dbReference>
<evidence type="ECO:0000313" key="2">
    <source>
        <dbReference type="Proteomes" id="UP000183567"/>
    </source>
</evidence>
<dbReference type="Gene3D" id="3.30.950.10">
    <property type="entry name" value="Methyltransferase, Cobalt-precorrin-4 Transmethylase, Domain 2"/>
    <property type="match status" value="1"/>
</dbReference>
<reference evidence="1 2" key="1">
    <citation type="submission" date="2016-03" db="EMBL/GenBank/DDBJ databases">
        <title>Comparative genomics of the ectomycorrhizal sister species Rhizopogon vinicolor and Rhizopogon vesiculosus (Basidiomycota: Boletales) reveals a divergence of the mating type B locus.</title>
        <authorList>
            <person name="Mujic A.B."/>
            <person name="Kuo A."/>
            <person name="Tritt A."/>
            <person name="Lipzen A."/>
            <person name="Chen C."/>
            <person name="Johnson J."/>
            <person name="Sharma A."/>
            <person name="Barry K."/>
            <person name="Grigoriev I.V."/>
            <person name="Spatafora J.W."/>
        </authorList>
    </citation>
    <scope>NUCLEOTIDE SEQUENCE [LARGE SCALE GENOMIC DNA]</scope>
    <source>
        <strain evidence="1 2">AM-OR11-056</strain>
    </source>
</reference>